<gene>
    <name evidence="1" type="ORF">JoomaDRAFT_0412</name>
</gene>
<dbReference type="Proteomes" id="UP000004690">
    <property type="component" value="Unassembled WGS sequence"/>
</dbReference>
<organism evidence="1 2">
    <name type="scientific">Galbibacter orientalis DSM 19592</name>
    <dbReference type="NCBI Taxonomy" id="926559"/>
    <lineage>
        <taxon>Bacteria</taxon>
        <taxon>Pseudomonadati</taxon>
        <taxon>Bacteroidota</taxon>
        <taxon>Flavobacteriia</taxon>
        <taxon>Flavobacteriales</taxon>
        <taxon>Flavobacteriaceae</taxon>
        <taxon>Galbibacter</taxon>
    </lineage>
</organism>
<keyword evidence="2" id="KW-1185">Reference proteome</keyword>
<evidence type="ECO:0000313" key="1">
    <source>
        <dbReference type="EMBL" id="EIJ37467.1"/>
    </source>
</evidence>
<accession>I3C1H4</accession>
<dbReference type="EMBL" id="JH651380">
    <property type="protein sequence ID" value="EIJ37467.1"/>
    <property type="molecule type" value="Genomic_DNA"/>
</dbReference>
<dbReference type="RefSeq" id="WP_008616376.1">
    <property type="nucleotide sequence ID" value="NZ_JH651380.1"/>
</dbReference>
<evidence type="ECO:0008006" key="3">
    <source>
        <dbReference type="Google" id="ProtNLM"/>
    </source>
</evidence>
<reference evidence="1 2" key="1">
    <citation type="submission" date="2012-02" db="EMBL/GenBank/DDBJ databases">
        <title>Improved High-Quality Draft genome of Joostella marina DSM 19592.</title>
        <authorList>
            <consortium name="US DOE Joint Genome Institute (JGI-PGF)"/>
            <person name="Lucas S."/>
            <person name="Copeland A."/>
            <person name="Lapidus A."/>
            <person name="Bruce D."/>
            <person name="Goodwin L."/>
            <person name="Pitluck S."/>
            <person name="Peters L."/>
            <person name="Chertkov O."/>
            <person name="Ovchinnikova G."/>
            <person name="Kyrpides N."/>
            <person name="Mavromatis K."/>
            <person name="Detter J.C."/>
            <person name="Han C."/>
            <person name="Land M."/>
            <person name="Hauser L."/>
            <person name="Markowitz V."/>
            <person name="Cheng J.-F."/>
            <person name="Hugenholtz P."/>
            <person name="Woyke T."/>
            <person name="Wu D."/>
            <person name="Tindall B."/>
            <person name="Brambilla E."/>
            <person name="Klenk H.-P."/>
            <person name="Eisen J.A."/>
        </authorList>
    </citation>
    <scope>NUCLEOTIDE SEQUENCE [LARGE SCALE GENOMIC DNA]</scope>
    <source>
        <strain evidence="1 2">DSM 19592</strain>
    </source>
</reference>
<dbReference type="OrthoDB" id="1446728at2"/>
<name>I3C1H4_9FLAO</name>
<evidence type="ECO:0000313" key="2">
    <source>
        <dbReference type="Proteomes" id="UP000004690"/>
    </source>
</evidence>
<proteinExistence type="predicted"/>
<dbReference type="PROSITE" id="PS51257">
    <property type="entry name" value="PROKAR_LIPOPROTEIN"/>
    <property type="match status" value="1"/>
</dbReference>
<dbReference type="HOGENOM" id="CLU_1538060_0_0_10"/>
<dbReference type="AlphaFoldDB" id="I3C1H4"/>
<dbReference type="STRING" id="926559.JoomaDRAFT_0412"/>
<sequence length="174" mass="20018">MKKTDLYRFAILRFFLISILFISCSRVNKCNIESDLTPIRIAPKENFITGDYTPDMFTQEVLKEYKTIENASLNIKSDGSFEIKQVPIGTLDLDAFYEKEKIKLTDVKGNWKLVTHDSVSFLSVNLFFNEEQTHAENYGTSWQIYSKEESTVVVIPVGDPDACRAIRFIKPLTK</sequence>
<protein>
    <recommendedName>
        <fullName evidence="3">Lipoprotein</fullName>
    </recommendedName>
</protein>